<gene>
    <name evidence="5" type="ORF">Ade02nite_89530</name>
</gene>
<evidence type="ECO:0000256" key="1">
    <source>
        <dbReference type="ARBA" id="ARBA00023015"/>
    </source>
</evidence>
<dbReference type="PANTHER" id="PTHR30146">
    <property type="entry name" value="LACI-RELATED TRANSCRIPTIONAL REPRESSOR"/>
    <property type="match status" value="1"/>
</dbReference>
<dbReference type="CDD" id="cd06267">
    <property type="entry name" value="PBP1_LacI_sugar_binding-like"/>
    <property type="match status" value="1"/>
</dbReference>
<dbReference type="RefSeq" id="WP_203777495.1">
    <property type="nucleotide sequence ID" value="NZ_BAAABO010000049.1"/>
</dbReference>
<evidence type="ECO:0000256" key="3">
    <source>
        <dbReference type="ARBA" id="ARBA00023163"/>
    </source>
</evidence>
<dbReference type="Gene3D" id="3.40.50.2300">
    <property type="match status" value="2"/>
</dbReference>
<keyword evidence="6" id="KW-1185">Reference proteome</keyword>
<keyword evidence="1" id="KW-0805">Transcription regulation</keyword>
<evidence type="ECO:0000259" key="4">
    <source>
        <dbReference type="Pfam" id="PF13377"/>
    </source>
</evidence>
<dbReference type="InterPro" id="IPR028082">
    <property type="entry name" value="Peripla_BP_I"/>
</dbReference>
<dbReference type="EMBL" id="BOMI01000189">
    <property type="protein sequence ID" value="GID80312.1"/>
    <property type="molecule type" value="Genomic_DNA"/>
</dbReference>
<accession>A0ABQ3YK16</accession>
<comment type="caution">
    <text evidence="5">The sequence shown here is derived from an EMBL/GenBank/DDBJ whole genome shotgun (WGS) entry which is preliminary data.</text>
</comment>
<proteinExistence type="predicted"/>
<dbReference type="PANTHER" id="PTHR30146:SF109">
    <property type="entry name" value="HTH-TYPE TRANSCRIPTIONAL REGULATOR GALS"/>
    <property type="match status" value="1"/>
</dbReference>
<evidence type="ECO:0000256" key="2">
    <source>
        <dbReference type="ARBA" id="ARBA00023125"/>
    </source>
</evidence>
<organism evidence="5 6">
    <name type="scientific">Paractinoplanes deccanensis</name>
    <dbReference type="NCBI Taxonomy" id="113561"/>
    <lineage>
        <taxon>Bacteria</taxon>
        <taxon>Bacillati</taxon>
        <taxon>Actinomycetota</taxon>
        <taxon>Actinomycetes</taxon>
        <taxon>Micromonosporales</taxon>
        <taxon>Micromonosporaceae</taxon>
        <taxon>Paractinoplanes</taxon>
    </lineage>
</organism>
<protein>
    <submittedName>
        <fullName evidence="5">LacI family transcriptional regulator</fullName>
    </submittedName>
</protein>
<name>A0ABQ3YK16_9ACTN</name>
<keyword evidence="2" id="KW-0238">DNA-binding</keyword>
<feature type="domain" description="Transcriptional regulator LacI/GalR-like sensor" evidence="4">
    <location>
        <begin position="92"/>
        <end position="241"/>
    </location>
</feature>
<dbReference type="InterPro" id="IPR046335">
    <property type="entry name" value="LacI/GalR-like_sensor"/>
</dbReference>
<evidence type="ECO:0000313" key="5">
    <source>
        <dbReference type="EMBL" id="GID80312.1"/>
    </source>
</evidence>
<dbReference type="Proteomes" id="UP000609879">
    <property type="component" value="Unassembled WGS sequence"/>
</dbReference>
<reference evidence="5 6" key="1">
    <citation type="submission" date="2021-01" db="EMBL/GenBank/DDBJ databases">
        <title>Whole genome shotgun sequence of Actinoplanes deccanensis NBRC 13994.</title>
        <authorList>
            <person name="Komaki H."/>
            <person name="Tamura T."/>
        </authorList>
    </citation>
    <scope>NUCLEOTIDE SEQUENCE [LARGE SCALE GENOMIC DNA]</scope>
    <source>
        <strain evidence="5 6">NBRC 13994</strain>
    </source>
</reference>
<keyword evidence="3" id="KW-0804">Transcription</keyword>
<sequence length="244" mass="25765">MPGTIGVLFDDVSHPFSAALHRAIEDEARTRDIHVLTGRPRDSLSTAFDGLILASAALVATERRMPVVALEATGAPVDTVVSTTISGAATAVRHLVAQGHRRIAYLGDGLAQDRYRGYLRALGGRPGPVVHDLHDPAAAERAVVALMRGPTPPTALFAAHSQATVGAVRALRRLGRQHCVALVGFDDFPLADLLDPGVTVVAQDPARMGRTAAAALFDRLDGHDGPPREIRIPTTLIQRGSGEL</sequence>
<dbReference type="Pfam" id="PF13377">
    <property type="entry name" value="Peripla_BP_3"/>
    <property type="match status" value="1"/>
</dbReference>
<dbReference type="SUPFAM" id="SSF53822">
    <property type="entry name" value="Periplasmic binding protein-like I"/>
    <property type="match status" value="1"/>
</dbReference>
<evidence type="ECO:0000313" key="6">
    <source>
        <dbReference type="Proteomes" id="UP000609879"/>
    </source>
</evidence>